<protein>
    <submittedName>
        <fullName evidence="1">Uncharacterized protein</fullName>
    </submittedName>
</protein>
<keyword evidence="2" id="KW-1185">Reference proteome</keyword>
<evidence type="ECO:0000313" key="2">
    <source>
        <dbReference type="Proteomes" id="UP000235145"/>
    </source>
</evidence>
<reference evidence="1 2" key="1">
    <citation type="journal article" date="2017" name="Nat. Commun.">
        <title>Genome assembly with in vitro proximity ligation data and whole-genome triplication in lettuce.</title>
        <authorList>
            <person name="Reyes-Chin-Wo S."/>
            <person name="Wang Z."/>
            <person name="Yang X."/>
            <person name="Kozik A."/>
            <person name="Arikit S."/>
            <person name="Song C."/>
            <person name="Xia L."/>
            <person name="Froenicke L."/>
            <person name="Lavelle D.O."/>
            <person name="Truco M.J."/>
            <person name="Xia R."/>
            <person name="Zhu S."/>
            <person name="Xu C."/>
            <person name="Xu H."/>
            <person name="Xu X."/>
            <person name="Cox K."/>
            <person name="Korf I."/>
            <person name="Meyers B.C."/>
            <person name="Michelmore R.W."/>
        </authorList>
    </citation>
    <scope>NUCLEOTIDE SEQUENCE [LARGE SCALE GENOMIC DNA]</scope>
    <source>
        <strain evidence="2">cv. Salinas</strain>
        <tissue evidence="1">Seedlings</tissue>
    </source>
</reference>
<accession>A0A9R1WG38</accession>
<dbReference type="Proteomes" id="UP000235145">
    <property type="component" value="Unassembled WGS sequence"/>
</dbReference>
<dbReference type="AlphaFoldDB" id="A0A9R1WG38"/>
<organism evidence="1 2">
    <name type="scientific">Lactuca sativa</name>
    <name type="common">Garden lettuce</name>
    <dbReference type="NCBI Taxonomy" id="4236"/>
    <lineage>
        <taxon>Eukaryota</taxon>
        <taxon>Viridiplantae</taxon>
        <taxon>Streptophyta</taxon>
        <taxon>Embryophyta</taxon>
        <taxon>Tracheophyta</taxon>
        <taxon>Spermatophyta</taxon>
        <taxon>Magnoliopsida</taxon>
        <taxon>eudicotyledons</taxon>
        <taxon>Gunneridae</taxon>
        <taxon>Pentapetalae</taxon>
        <taxon>asterids</taxon>
        <taxon>campanulids</taxon>
        <taxon>Asterales</taxon>
        <taxon>Asteraceae</taxon>
        <taxon>Cichorioideae</taxon>
        <taxon>Cichorieae</taxon>
        <taxon>Lactucinae</taxon>
        <taxon>Lactuca</taxon>
    </lineage>
</organism>
<sequence length="96" mass="11209">MQQACFFGAMKVINADKLMDDGEYEEILEDMREEGRKFVSYSLILDIWHSDHIAYEVLYQAKVTKNHQLRINPTNQSNHIVNFVSPNRSLKVLAHN</sequence>
<comment type="caution">
    <text evidence="1">The sequence shown here is derived from an EMBL/GenBank/DDBJ whole genome shotgun (WGS) entry which is preliminary data.</text>
</comment>
<name>A0A9R1WG38_LACSA</name>
<gene>
    <name evidence="1" type="ORF">LSAT_V11C200066590</name>
</gene>
<evidence type="ECO:0000313" key="1">
    <source>
        <dbReference type="EMBL" id="KAJ0223198.1"/>
    </source>
</evidence>
<proteinExistence type="predicted"/>
<dbReference type="EMBL" id="NBSK02000002">
    <property type="protein sequence ID" value="KAJ0223198.1"/>
    <property type="molecule type" value="Genomic_DNA"/>
</dbReference>